<dbReference type="EMBL" id="DS268602">
    <property type="protein sequence ID" value="EFO93349.1"/>
    <property type="molecule type" value="Genomic_DNA"/>
</dbReference>
<dbReference type="PANTHER" id="PTHR22899:SF0">
    <property type="entry name" value="F-BOX ASSOCIATED DOMAIN-CONTAINING PROTEIN-RELATED"/>
    <property type="match status" value="1"/>
</dbReference>
<evidence type="ECO:0000313" key="3">
    <source>
        <dbReference type="Proteomes" id="UP000008281"/>
    </source>
</evidence>
<dbReference type="InParanoid" id="E3NCS9"/>
<dbReference type="AlphaFoldDB" id="E3NCS9"/>
<keyword evidence="3" id="KW-1185">Reference proteome</keyword>
<evidence type="ECO:0000313" key="2">
    <source>
        <dbReference type="EMBL" id="EFO93349.1"/>
    </source>
</evidence>
<proteinExistence type="predicted"/>
<dbReference type="PANTHER" id="PTHR22899">
    <property type="entry name" value="CYCLIN-RELATED F-BOX FAMILY"/>
    <property type="match status" value="1"/>
</dbReference>
<dbReference type="FunCoup" id="E3NCS9">
    <property type="interactions" value="438"/>
</dbReference>
<reference evidence="2" key="1">
    <citation type="submission" date="2007-07" db="EMBL/GenBank/DDBJ databases">
        <title>PCAP assembly of the Caenorhabditis remanei genome.</title>
        <authorList>
            <consortium name="The Caenorhabditis remanei Sequencing Consortium"/>
            <person name="Wilson R.K."/>
        </authorList>
    </citation>
    <scope>NUCLEOTIDE SEQUENCE [LARGE SCALE GENOMIC DNA]</scope>
    <source>
        <strain evidence="2">PB4641</strain>
    </source>
</reference>
<feature type="domain" description="F-box" evidence="1">
    <location>
        <begin position="5"/>
        <end position="56"/>
    </location>
</feature>
<dbReference type="Pfam" id="PF00646">
    <property type="entry name" value="F-box"/>
    <property type="match status" value="1"/>
</dbReference>
<protein>
    <recommendedName>
        <fullName evidence="1">F-box domain-containing protein</fullName>
    </recommendedName>
</protein>
<dbReference type="InterPro" id="IPR001810">
    <property type="entry name" value="F-box_dom"/>
</dbReference>
<dbReference type="PROSITE" id="PS50181">
    <property type="entry name" value="FBOX"/>
    <property type="match status" value="1"/>
</dbReference>
<dbReference type="HOGENOM" id="CLU_622924_0_0_1"/>
<organism evidence="3">
    <name type="scientific">Caenorhabditis remanei</name>
    <name type="common">Caenorhabditis vulgaris</name>
    <dbReference type="NCBI Taxonomy" id="31234"/>
    <lineage>
        <taxon>Eukaryota</taxon>
        <taxon>Metazoa</taxon>
        <taxon>Ecdysozoa</taxon>
        <taxon>Nematoda</taxon>
        <taxon>Chromadorea</taxon>
        <taxon>Rhabditida</taxon>
        <taxon>Rhabditina</taxon>
        <taxon>Rhabditomorpha</taxon>
        <taxon>Rhabditoidea</taxon>
        <taxon>Rhabditidae</taxon>
        <taxon>Peloderinae</taxon>
        <taxon>Caenorhabditis</taxon>
    </lineage>
</organism>
<dbReference type="InterPro" id="IPR053222">
    <property type="entry name" value="Zygotic_Embryogenesis-Asso"/>
</dbReference>
<accession>E3NCS9</accession>
<dbReference type="eggNOG" id="ENOG502RKCV">
    <property type="taxonomic scope" value="Eukaryota"/>
</dbReference>
<name>E3NCS9_CAERE</name>
<evidence type="ECO:0000259" key="1">
    <source>
        <dbReference type="PROSITE" id="PS50181"/>
    </source>
</evidence>
<dbReference type="InterPro" id="IPR012885">
    <property type="entry name" value="F-box_Sdz-33"/>
</dbReference>
<dbReference type="Pfam" id="PF07735">
    <property type="entry name" value="FBA_2"/>
    <property type="match status" value="2"/>
</dbReference>
<dbReference type="Proteomes" id="UP000008281">
    <property type="component" value="Unassembled WGS sequence"/>
</dbReference>
<gene>
    <name evidence="2" type="ORF">CRE_24785</name>
</gene>
<sequence length="539" mass="63421">MTTSSFPLLNLPLEVITHVLKSMDYGEFITLSFLSKRAKKSVESMNLRQHKYYATISDYVTICMSVGTEDLEWNFKLGHDSTNQTDFSLSSLDNVELENGERKLWSMERLSITEWMSHFKKIFNCSILNYLYFDENSSIFDIDDIRRTFENVFYKLVIYTEAGSVAFRNDILKRLPTKSLELENIVFDTLYDPHRILIQNYDQLQIQSSMNFPSNVTLDDLLIVNSKMITHWIKGSNPRMEMFNFSKSLRRPLNKSIILRGIRHMELPVDQINIFKQINGFSDTMTGGTEFYRMDGTKATINLYYGEQYEITSLYMYCTLHFLDSSTKFDINELRNTFDSSWTLWIEDNRDDSTNNFDSLINSLPTRSLILDDGVLPLNRPHQVLIHNYDKLEIDPLFPTPFTLELDDLLIVNSKYTKVTDLNWTVKDFNRFIKHWIKGSNPRMEMLTIDFHTLHEPEIPSFLKGIRHTEVAEDETRWFKHHHNGKIIGVDGGFDFYRQDGTKATIAYILDKYDEDDDDEYGINWIAMFVWHPHCDFDY</sequence>